<dbReference type="CTD" id="78775369"/>
<dbReference type="RefSeq" id="XP_053583666.1">
    <property type="nucleotide sequence ID" value="XM_053728894.1"/>
</dbReference>
<accession>A0A6A5GMI1</accession>
<name>A0A6A5GMI1_CAERE</name>
<comment type="caution">
    <text evidence="2">The sequence shown here is derived from an EMBL/GenBank/DDBJ whole genome shotgun (WGS) entry which is preliminary data.</text>
</comment>
<sequence>MKTLLVISLLLCHFLSEALSPEKKCLQKINEARAEYAGVHRIANMNELKYNKRLEMEMVDEIPKHTCPNPLVTSDNNVEVFWNIEESGETIVKLLAAPERTVMACKKRYCEETGKEVISIIADSSLDKPINGEPGSECSRYRTPSNNGLCVLKHGYRRKILGGLVEVLTDVTEGLGEIAIDAVKMADKVKDLTVGTAAEVGEKLAEVGIHVANEAGKAGKDYWDKHKKDIVRSVGEAVFVPITASVGFSIGASLGTVTVPVIGTVGFGAAGGIAGTIIGNQIVDMAVDAVKK</sequence>
<evidence type="ECO:0000313" key="3">
    <source>
        <dbReference type="Proteomes" id="UP000483820"/>
    </source>
</evidence>
<reference evidence="2 3" key="1">
    <citation type="submission" date="2019-12" db="EMBL/GenBank/DDBJ databases">
        <title>Chromosome-level assembly of the Caenorhabditis remanei genome.</title>
        <authorList>
            <person name="Teterina A.A."/>
            <person name="Willis J.H."/>
            <person name="Phillips P.C."/>
        </authorList>
    </citation>
    <scope>NUCLEOTIDE SEQUENCE [LARGE SCALE GENOMIC DNA]</scope>
    <source>
        <strain evidence="2 3">PX506</strain>
        <tissue evidence="2">Whole organism</tissue>
    </source>
</reference>
<evidence type="ECO:0000256" key="1">
    <source>
        <dbReference type="SAM" id="SignalP"/>
    </source>
</evidence>
<feature type="chain" id="PRO_5025378600" evidence="1">
    <location>
        <begin position="19"/>
        <end position="292"/>
    </location>
</feature>
<gene>
    <name evidence="2" type="ORF">GCK72_012172</name>
</gene>
<organism evidence="2 3">
    <name type="scientific">Caenorhabditis remanei</name>
    <name type="common">Caenorhabditis vulgaris</name>
    <dbReference type="NCBI Taxonomy" id="31234"/>
    <lineage>
        <taxon>Eukaryota</taxon>
        <taxon>Metazoa</taxon>
        <taxon>Ecdysozoa</taxon>
        <taxon>Nematoda</taxon>
        <taxon>Chromadorea</taxon>
        <taxon>Rhabditida</taxon>
        <taxon>Rhabditina</taxon>
        <taxon>Rhabditomorpha</taxon>
        <taxon>Rhabditoidea</taxon>
        <taxon>Rhabditidae</taxon>
        <taxon>Peloderinae</taxon>
        <taxon>Caenorhabditis</taxon>
    </lineage>
</organism>
<dbReference type="AlphaFoldDB" id="A0A6A5GMI1"/>
<keyword evidence="1" id="KW-0732">Signal</keyword>
<dbReference type="Proteomes" id="UP000483820">
    <property type="component" value="Chromosome IV"/>
</dbReference>
<dbReference type="KEGG" id="crq:GCK72_012172"/>
<dbReference type="GeneID" id="78775369"/>
<evidence type="ECO:0000313" key="2">
    <source>
        <dbReference type="EMBL" id="KAF1755722.1"/>
    </source>
</evidence>
<proteinExistence type="predicted"/>
<feature type="signal peptide" evidence="1">
    <location>
        <begin position="1"/>
        <end position="18"/>
    </location>
</feature>
<protein>
    <submittedName>
        <fullName evidence="2">Uncharacterized protein</fullName>
    </submittedName>
</protein>
<dbReference type="EMBL" id="WUAV01000004">
    <property type="protein sequence ID" value="KAF1755722.1"/>
    <property type="molecule type" value="Genomic_DNA"/>
</dbReference>